<dbReference type="PROSITE" id="PS00232">
    <property type="entry name" value="CADHERIN_1"/>
    <property type="match status" value="4"/>
</dbReference>
<proteinExistence type="predicted"/>
<gene>
    <name evidence="13" type="ORF">EG68_00833</name>
</gene>
<keyword evidence="6 10" id="KW-0472">Membrane</keyword>
<keyword evidence="14" id="KW-1185">Reference proteome</keyword>
<dbReference type="InterPro" id="IPR020894">
    <property type="entry name" value="Cadherin_CS"/>
</dbReference>
<feature type="domain" description="Cadherin" evidence="12">
    <location>
        <begin position="482"/>
        <end position="617"/>
    </location>
</feature>
<dbReference type="AlphaFoldDB" id="A0A8S9Z9F0"/>
<feature type="domain" description="Cadherin" evidence="12">
    <location>
        <begin position="165"/>
        <end position="328"/>
    </location>
</feature>
<dbReference type="Gene3D" id="2.60.40.60">
    <property type="entry name" value="Cadherins"/>
    <property type="match status" value="7"/>
</dbReference>
<dbReference type="PANTHER" id="PTHR24028">
    <property type="entry name" value="CADHERIN-87A"/>
    <property type="match status" value="1"/>
</dbReference>
<dbReference type="SUPFAM" id="SSF49313">
    <property type="entry name" value="Cadherin-like"/>
    <property type="match status" value="7"/>
</dbReference>
<evidence type="ECO:0000256" key="2">
    <source>
        <dbReference type="ARBA" id="ARBA00022692"/>
    </source>
</evidence>
<feature type="domain" description="Cadherin" evidence="12">
    <location>
        <begin position="855"/>
        <end position="1015"/>
    </location>
</feature>
<feature type="domain" description="Cadherin" evidence="12">
    <location>
        <begin position="348"/>
        <end position="452"/>
    </location>
</feature>
<sequence length="1235" mass="137263">MNCLVVVQLLFGKLHAQFNLELSVTEESPPNTLIGNLNNLSPVKGLTEPYSTTSSTFQLLSQTALFWLNDTTGELFTRVPIDRESVCSETHSTLGRINKPEKPLSSLLFETRLSDFPDESVCRIQLQALHFTLGSLSAQEDNQSHRVIILGITILDINDNPPSWYENAIHISIPEHSPIGSRFPLPAAFDPDCGLMNTTVSYSLWDSASRREIGTEYTSQYDHDAFQLDTETIPNSNSAEYGHVLWNGHNVVCTRRSFKLWLRIVRDLDYDVIPNLLTGRRNYHSGSLHMRQFQLQLRATDGGQPVALTGTVVLQINVTDINDHEPVFKLRRSKQKESESKPSSTQVQPEEEVIQVEENSSVGRIIYTAQATDVDELDNSRLIYSLGTSASSLVRSMFEINAKSGEVSLHQSPDFEQYKSFNVPLTVTDGKHRASLNLVVLIINQNDHQPVITVQPVGQPRREDSNFSIQKSPASVKTHFGHPKSVKLYIMEHEPPGRFIATVTVTDVDDAAGLENALGLKPHPQTSTYQGGHAYFAKDTSDSVIRCQISHTGFGLSPLFEGAVNQYKLLTKTTFDREQQAEQFATLTCFDRGQPPLSTQMGLHILIEDINDHVPIFKHSRMVVDFKENEPIGTKVYVVEATDPDWGLNAQLGFNLAPEDMNDFIIDPTSGVVASLRSFDREQQSHFNLTVFVKDHVDYTKHTNVSPYHKSVTVTSGLYQTEDLNDIEGHVIKGNLIVHIQDVNDCPPVFSNSLYQLSVSEDAKINLLIGQIKANDSDATETNNQIHYVIKHKTENRAVQEFRVSPQGYIYVARGNLDREKVSSYNFYLVAIDSGTPPLSSSTQVHIYVTDVNDNAPTWIFPVHNNQAINMTISEPVGYCLAKLKASDPDEGENGSVIYRLVQVSKMTNKDMFDGATASMLGSHVNPAADSFRFQTTFDENGQSSLSGVNIPAPGNLFELDPSSGAIYVGRSMNVNDVGSVKLVVEASDGGQPAKVNHRVLQINIFRYLTQQPAFATADTESASFSSVDKSRYRLTSATNGGGHIENDLIVIIIMVAVTLIISLVLIVAILFLRCGVCPNRAFGRYNSAMPNDFRPGLAHPHHHLEEVFRDSGNMEVDGLLVPGLDRLGNCTQFTEASLNSFQQKHENEPMCRSYLSNPGLDPWTGTTMSPKKLEQPGYETMKCNRFGGTMTFVHSPVEKQNTMRRASVINTSKRLDERIFGSPSATSELNPDFF</sequence>
<feature type="domain" description="Cadherin" evidence="12">
    <location>
        <begin position="618"/>
        <end position="750"/>
    </location>
</feature>
<dbReference type="PANTHER" id="PTHR24028:SF146">
    <property type="entry name" value="CADHERIN 96CB, ISOFORM D-RELATED"/>
    <property type="match status" value="1"/>
</dbReference>
<evidence type="ECO:0000256" key="7">
    <source>
        <dbReference type="ARBA" id="ARBA00023180"/>
    </source>
</evidence>
<dbReference type="GO" id="GO:0005886">
    <property type="term" value="C:plasma membrane"/>
    <property type="evidence" value="ECO:0007669"/>
    <property type="project" value="InterPro"/>
</dbReference>
<comment type="subcellular location">
    <subcellularLocation>
        <location evidence="1">Membrane</location>
        <topology evidence="1">Single-pass membrane protein</topology>
    </subcellularLocation>
</comment>
<evidence type="ECO:0000256" key="8">
    <source>
        <dbReference type="PROSITE-ProRule" id="PRU00043"/>
    </source>
</evidence>
<keyword evidence="2 10" id="KW-0812">Transmembrane</keyword>
<dbReference type="Proteomes" id="UP000822476">
    <property type="component" value="Unassembled WGS sequence"/>
</dbReference>
<evidence type="ECO:0000256" key="3">
    <source>
        <dbReference type="ARBA" id="ARBA00022737"/>
    </source>
</evidence>
<evidence type="ECO:0000256" key="10">
    <source>
        <dbReference type="SAM" id="Phobius"/>
    </source>
</evidence>
<evidence type="ECO:0000256" key="6">
    <source>
        <dbReference type="ARBA" id="ARBA00023136"/>
    </source>
</evidence>
<accession>A0A8S9Z9F0</accession>
<dbReference type="PRINTS" id="PR00205">
    <property type="entry name" value="CADHERIN"/>
</dbReference>
<protein>
    <recommendedName>
        <fullName evidence="12">Cadherin domain-containing protein</fullName>
    </recommendedName>
</protein>
<dbReference type="PROSITE" id="PS50268">
    <property type="entry name" value="CADHERIN_2"/>
    <property type="match status" value="7"/>
</dbReference>
<feature type="chain" id="PRO_5035777631" description="Cadherin domain-containing protein" evidence="11">
    <location>
        <begin position="17"/>
        <end position="1235"/>
    </location>
</feature>
<organism evidence="13 14">
    <name type="scientific">Paragonimus skrjabini miyazakii</name>
    <dbReference type="NCBI Taxonomy" id="59628"/>
    <lineage>
        <taxon>Eukaryota</taxon>
        <taxon>Metazoa</taxon>
        <taxon>Spiralia</taxon>
        <taxon>Lophotrochozoa</taxon>
        <taxon>Platyhelminthes</taxon>
        <taxon>Trematoda</taxon>
        <taxon>Digenea</taxon>
        <taxon>Plagiorchiida</taxon>
        <taxon>Troglotremata</taxon>
        <taxon>Troglotrematidae</taxon>
        <taxon>Paragonimus</taxon>
    </lineage>
</organism>
<dbReference type="FunFam" id="2.60.40.60:FF:000092">
    <property type="entry name" value="Protocadherin 8"/>
    <property type="match status" value="1"/>
</dbReference>
<keyword evidence="7" id="KW-0325">Glycoprotein</keyword>
<dbReference type="GO" id="GO:0005509">
    <property type="term" value="F:calcium ion binding"/>
    <property type="evidence" value="ECO:0007669"/>
    <property type="project" value="UniProtKB-UniRule"/>
</dbReference>
<evidence type="ECO:0000313" key="14">
    <source>
        <dbReference type="Proteomes" id="UP000822476"/>
    </source>
</evidence>
<comment type="caution">
    <text evidence="13">The sequence shown here is derived from an EMBL/GenBank/DDBJ whole genome shotgun (WGS) entry which is preliminary data.</text>
</comment>
<evidence type="ECO:0000256" key="5">
    <source>
        <dbReference type="ARBA" id="ARBA00022989"/>
    </source>
</evidence>
<reference evidence="13" key="1">
    <citation type="submission" date="2019-07" db="EMBL/GenBank/DDBJ databases">
        <title>Annotation for the trematode Paragonimus miyazaki's.</title>
        <authorList>
            <person name="Choi Y.-J."/>
        </authorList>
    </citation>
    <scope>NUCLEOTIDE SEQUENCE</scope>
    <source>
        <strain evidence="13">Japan</strain>
    </source>
</reference>
<feature type="domain" description="Cadherin" evidence="12">
    <location>
        <begin position="751"/>
        <end position="859"/>
    </location>
</feature>
<keyword evidence="4 8" id="KW-0106">Calcium</keyword>
<keyword evidence="3" id="KW-0677">Repeat</keyword>
<dbReference type="SMART" id="SM00112">
    <property type="entry name" value="CA"/>
    <property type="match status" value="6"/>
</dbReference>
<feature type="region of interest" description="Disordered" evidence="9">
    <location>
        <begin position="331"/>
        <end position="353"/>
    </location>
</feature>
<evidence type="ECO:0000256" key="4">
    <source>
        <dbReference type="ARBA" id="ARBA00022837"/>
    </source>
</evidence>
<feature type="domain" description="Cadherin" evidence="12">
    <location>
        <begin position="16"/>
        <end position="164"/>
    </location>
</feature>
<dbReference type="OrthoDB" id="6252479at2759"/>
<dbReference type="Pfam" id="PF00028">
    <property type="entry name" value="Cadherin"/>
    <property type="match status" value="3"/>
</dbReference>
<keyword evidence="11" id="KW-0732">Signal</keyword>
<evidence type="ECO:0000256" key="9">
    <source>
        <dbReference type="SAM" id="MobiDB-lite"/>
    </source>
</evidence>
<evidence type="ECO:0000313" key="13">
    <source>
        <dbReference type="EMBL" id="KAF7261821.1"/>
    </source>
</evidence>
<dbReference type="EMBL" id="JTDE01000253">
    <property type="protein sequence ID" value="KAF7261821.1"/>
    <property type="molecule type" value="Genomic_DNA"/>
</dbReference>
<name>A0A8S9Z9F0_9TREM</name>
<keyword evidence="5 10" id="KW-1133">Transmembrane helix</keyword>
<feature type="transmembrane region" description="Helical" evidence="10">
    <location>
        <begin position="1049"/>
        <end position="1073"/>
    </location>
</feature>
<dbReference type="CDD" id="cd11304">
    <property type="entry name" value="Cadherin_repeat"/>
    <property type="match status" value="7"/>
</dbReference>
<feature type="signal peptide" evidence="11">
    <location>
        <begin position="1"/>
        <end position="16"/>
    </location>
</feature>
<evidence type="ECO:0000256" key="1">
    <source>
        <dbReference type="ARBA" id="ARBA00004167"/>
    </source>
</evidence>
<dbReference type="InterPro" id="IPR002126">
    <property type="entry name" value="Cadherin-like_dom"/>
</dbReference>
<dbReference type="InterPro" id="IPR050174">
    <property type="entry name" value="Protocadherin/Cadherin-CA"/>
</dbReference>
<dbReference type="InterPro" id="IPR015919">
    <property type="entry name" value="Cadherin-like_sf"/>
</dbReference>
<evidence type="ECO:0000259" key="12">
    <source>
        <dbReference type="PROSITE" id="PS50268"/>
    </source>
</evidence>
<evidence type="ECO:0000256" key="11">
    <source>
        <dbReference type="SAM" id="SignalP"/>
    </source>
</evidence>
<dbReference type="GO" id="GO:0007156">
    <property type="term" value="P:homophilic cell adhesion via plasma membrane adhesion molecules"/>
    <property type="evidence" value="ECO:0007669"/>
    <property type="project" value="InterPro"/>
</dbReference>